<name>A0A9W8N055_9AGAR</name>
<evidence type="ECO:0000313" key="3">
    <source>
        <dbReference type="Proteomes" id="UP001148786"/>
    </source>
</evidence>
<evidence type="ECO:0000256" key="1">
    <source>
        <dbReference type="SAM" id="Phobius"/>
    </source>
</evidence>
<protein>
    <submittedName>
        <fullName evidence="2">Uncharacterized protein</fullName>
    </submittedName>
</protein>
<proteinExistence type="predicted"/>
<evidence type="ECO:0000313" key="2">
    <source>
        <dbReference type="EMBL" id="KAJ3516018.1"/>
    </source>
</evidence>
<keyword evidence="1" id="KW-1133">Transmembrane helix</keyword>
<feature type="transmembrane region" description="Helical" evidence="1">
    <location>
        <begin position="136"/>
        <end position="156"/>
    </location>
</feature>
<organism evidence="2 3">
    <name type="scientific">Agrocybe chaxingu</name>
    <dbReference type="NCBI Taxonomy" id="84603"/>
    <lineage>
        <taxon>Eukaryota</taxon>
        <taxon>Fungi</taxon>
        <taxon>Dikarya</taxon>
        <taxon>Basidiomycota</taxon>
        <taxon>Agaricomycotina</taxon>
        <taxon>Agaricomycetes</taxon>
        <taxon>Agaricomycetidae</taxon>
        <taxon>Agaricales</taxon>
        <taxon>Agaricineae</taxon>
        <taxon>Strophariaceae</taxon>
        <taxon>Agrocybe</taxon>
    </lineage>
</organism>
<comment type="caution">
    <text evidence="2">The sequence shown here is derived from an EMBL/GenBank/DDBJ whole genome shotgun (WGS) entry which is preliminary data.</text>
</comment>
<dbReference type="EMBL" id="JANKHO010000071">
    <property type="protein sequence ID" value="KAJ3516018.1"/>
    <property type="molecule type" value="Genomic_DNA"/>
</dbReference>
<gene>
    <name evidence="2" type="ORF">NLJ89_g1392</name>
</gene>
<keyword evidence="3" id="KW-1185">Reference proteome</keyword>
<feature type="transmembrane region" description="Helical" evidence="1">
    <location>
        <begin position="106"/>
        <end position="129"/>
    </location>
</feature>
<dbReference type="AlphaFoldDB" id="A0A9W8N055"/>
<reference evidence="2" key="1">
    <citation type="submission" date="2022-07" db="EMBL/GenBank/DDBJ databases">
        <title>Genome Sequence of Agrocybe chaxingu.</title>
        <authorList>
            <person name="Buettner E."/>
        </authorList>
    </citation>
    <scope>NUCLEOTIDE SEQUENCE</scope>
    <source>
        <strain evidence="2">MP-N11</strain>
    </source>
</reference>
<accession>A0A9W8N055</accession>
<feature type="transmembrane region" description="Helical" evidence="1">
    <location>
        <begin position="62"/>
        <end position="86"/>
    </location>
</feature>
<dbReference type="OrthoDB" id="3351168at2759"/>
<keyword evidence="1" id="KW-0812">Transmembrane</keyword>
<sequence>MHSSISSSSKTLRESGYYYSSESYALLGMPSSAKAAGGMKPSFSPAPSRNETPSRLKWLSPYYLIPITVLVVHTLLLVCSWTFFSITISRPVALSPGIALQVEDHIQSVTMVVTLVASFISLISTVLYTKSIHYSLARFLGGGVSLYTIASATSLAEPTPLKNFMRPTWTIASLLLALAVNSQTAGWTTLLLPKQIEITSPMTGFELDMKSVGFKQLMEDNKDTINTDMFSRVIPITEASGGTAVSTHFNLPSILNFNHFSWTNSTLGIMPVALEEVESSILSVRGETIPVNVKIDRNEETPRSFPVRFSMTQQGFTAQVNCQQRDLDANTSPSVRLRSQLDRLFDSPVTLAQLELICPAARSPMFSEPILTSANVDALFGISCPMIQTNGGRRWDLILVGSGIYSPIKTTVCSIWPLLDLVNVDYDDNTFVFNSSFPSFVNGSVPWSYAEAPWIGNFALSVFLRGLRVGQSTTGNSMGDTVLTFLSSVQNDPNALSQILAEYTRGVLELSVTMLRMVFTQNGNGLYPGGNSTIPESMRLNINGTHRATTIGWHQVGGTAGSILIAPTFVSIVSILIVVVTLASKGRNQEAEASHYFDPGDILHIISASAAGGIKMQFPPYHEDTAESSEHVQIKLAPVEGPETQPGFVSWESAK</sequence>
<feature type="transmembrane region" description="Helical" evidence="1">
    <location>
        <begin position="563"/>
        <end position="583"/>
    </location>
</feature>
<keyword evidence="1" id="KW-0472">Membrane</keyword>
<dbReference type="Proteomes" id="UP001148786">
    <property type="component" value="Unassembled WGS sequence"/>
</dbReference>